<evidence type="ECO:0000313" key="1">
    <source>
        <dbReference type="EMBL" id="MFF3227907.1"/>
    </source>
</evidence>
<name>A0ABW6R318_9NOCA</name>
<reference evidence="1 2" key="1">
    <citation type="submission" date="2024-10" db="EMBL/GenBank/DDBJ databases">
        <title>The Natural Products Discovery Center: Release of the First 8490 Sequenced Strains for Exploring Actinobacteria Biosynthetic Diversity.</title>
        <authorList>
            <person name="Kalkreuter E."/>
            <person name="Kautsar S.A."/>
            <person name="Yang D."/>
            <person name="Bader C.D."/>
            <person name="Teijaro C.N."/>
            <person name="Fluegel L."/>
            <person name="Davis C.M."/>
            <person name="Simpson J.R."/>
            <person name="Lauterbach L."/>
            <person name="Steele A.D."/>
            <person name="Gui C."/>
            <person name="Meng S."/>
            <person name="Li G."/>
            <person name="Viehrig K."/>
            <person name="Ye F."/>
            <person name="Su P."/>
            <person name="Kiefer A.F."/>
            <person name="Nichols A."/>
            <person name="Cepeda A.J."/>
            <person name="Yan W."/>
            <person name="Fan B."/>
            <person name="Jiang Y."/>
            <person name="Adhikari A."/>
            <person name="Zheng C.-J."/>
            <person name="Schuster L."/>
            <person name="Cowan T.M."/>
            <person name="Smanski M.J."/>
            <person name="Chevrette M.G."/>
            <person name="De Carvalho L.P.S."/>
            <person name="Shen B."/>
        </authorList>
    </citation>
    <scope>NUCLEOTIDE SEQUENCE [LARGE SCALE GENOMIC DNA]</scope>
    <source>
        <strain evidence="1 2">NPDC003040</strain>
    </source>
</reference>
<protein>
    <submittedName>
        <fullName evidence="1">Uncharacterized protein</fullName>
    </submittedName>
</protein>
<comment type="caution">
    <text evidence="1">The sequence shown here is derived from an EMBL/GenBank/DDBJ whole genome shotgun (WGS) entry which is preliminary data.</text>
</comment>
<proteinExistence type="predicted"/>
<dbReference type="RefSeq" id="WP_387724284.1">
    <property type="nucleotide sequence ID" value="NZ_JBIAPI010000012.1"/>
</dbReference>
<evidence type="ECO:0000313" key="2">
    <source>
        <dbReference type="Proteomes" id="UP001601948"/>
    </source>
</evidence>
<dbReference type="EMBL" id="JBIAPI010000012">
    <property type="protein sequence ID" value="MFF3227907.1"/>
    <property type="molecule type" value="Genomic_DNA"/>
</dbReference>
<organism evidence="1 2">
    <name type="scientific">Nocardia suismassiliense</name>
    <dbReference type="NCBI Taxonomy" id="2077092"/>
    <lineage>
        <taxon>Bacteria</taxon>
        <taxon>Bacillati</taxon>
        <taxon>Actinomycetota</taxon>
        <taxon>Actinomycetes</taxon>
        <taxon>Mycobacteriales</taxon>
        <taxon>Nocardiaceae</taxon>
        <taxon>Nocardia</taxon>
    </lineage>
</organism>
<keyword evidence="2" id="KW-1185">Reference proteome</keyword>
<accession>A0ABW6R318</accession>
<dbReference type="Proteomes" id="UP001601948">
    <property type="component" value="Unassembled WGS sequence"/>
</dbReference>
<gene>
    <name evidence="1" type="ORF">ACFYV7_34280</name>
</gene>
<sequence length="136" mass="14521">MSDSGEGDVAQMQAMVTRWQTLKTQAEGGEFRLDEQIGRALASRAEQMRSKLQKMADKAGDLAHTSGFGTLGSAQALQAKFARKADSGDDAAVKRLQQSIQVVTLMKETYELAIGKLQESDQSAADKLAALNMGGA</sequence>